<name>U3UBI7_9POXV</name>
<evidence type="ECO:0000256" key="8">
    <source>
        <dbReference type="ARBA" id="ARBA00023284"/>
    </source>
</evidence>
<dbReference type="InterPro" id="IPR008554">
    <property type="entry name" value="Glutaredoxin-like"/>
</dbReference>
<dbReference type="Proteomes" id="UP000144311">
    <property type="component" value="Segment"/>
</dbReference>
<dbReference type="GO" id="GO:0030430">
    <property type="term" value="C:host cell cytoplasm"/>
    <property type="evidence" value="ECO:0007669"/>
    <property type="project" value="UniProtKB-SubCell"/>
</dbReference>
<evidence type="ECO:0000313" key="10">
    <source>
        <dbReference type="EMBL" id="CCD83230.1"/>
    </source>
</evidence>
<evidence type="ECO:0000256" key="5">
    <source>
        <dbReference type="ARBA" id="ARBA00022982"/>
    </source>
</evidence>
<keyword evidence="7 9" id="KW-1035">Host cytoplasm</keyword>
<dbReference type="OrthoDB" id="14183at10239"/>
<dbReference type="KEGG" id="vg:18158391"/>
<gene>
    <name evidence="10" type="primary">G4L</name>
    <name evidence="10" type="ORF">SQPV_0470</name>
</gene>
<evidence type="ECO:0000256" key="6">
    <source>
        <dbReference type="ARBA" id="ARBA00023157"/>
    </source>
</evidence>
<reference evidence="10 11" key="2">
    <citation type="submission" date="2013-10" db="EMBL/GenBank/DDBJ databases">
        <title>The genome of epidemic Squirrel Poxvirus reveals novel virulence genes.</title>
        <authorList>
            <person name="Darby A.C."/>
            <person name="McInnes C.J."/>
            <person name="Kjaer K.H."/>
            <person name="Wood A.R."/>
            <person name="Hughes M."/>
            <person name="Martensen P.M."/>
            <person name="Radford A.D."/>
            <person name="Hall N."/>
            <person name="Chantrey J."/>
        </authorList>
    </citation>
    <scope>NUCLEOTIDE SEQUENCE [LARGE SCALE GENOMIC DNA]</scope>
    <source>
        <strain evidence="10">Red squirrel UK</strain>
    </source>
</reference>
<dbReference type="InterPro" id="IPR036249">
    <property type="entry name" value="Thioredoxin-like_sf"/>
</dbReference>
<proteinExistence type="inferred from homology"/>
<evidence type="ECO:0000256" key="1">
    <source>
        <dbReference type="ARBA" id="ARBA00004192"/>
    </source>
</evidence>
<accession>U3UBI7</accession>
<dbReference type="RefSeq" id="YP_008658472.1">
    <property type="nucleotide sequence ID" value="NC_022563.1"/>
</dbReference>
<keyword evidence="6" id="KW-1015">Disulfide bond</keyword>
<comment type="subcellular location">
    <subcellularLocation>
        <location evidence="1 9">Host cytoplasm</location>
    </subcellularLocation>
</comment>
<organism evidence="10 11">
    <name type="scientific">Squirrelpox virus</name>
    <dbReference type="NCBI Taxonomy" id="240426"/>
    <lineage>
        <taxon>Viruses</taxon>
        <taxon>Varidnaviria</taxon>
        <taxon>Bamfordvirae</taxon>
        <taxon>Nucleocytoviricota</taxon>
        <taxon>Pokkesviricetes</taxon>
        <taxon>Chitovirales</taxon>
        <taxon>Poxviridae</taxon>
        <taxon>Chordopoxvirinae</taxon>
        <taxon>Sciuripoxvirus</taxon>
        <taxon>Sciuripoxvirus squirrelpox</taxon>
    </lineage>
</organism>
<comment type="similarity">
    <text evidence="9">Belongs to the glutaredoxin family.</text>
</comment>
<protein>
    <recommendedName>
        <fullName evidence="3 9">Glutaredoxin-2</fullName>
    </recommendedName>
</protein>
<evidence type="ECO:0000256" key="7">
    <source>
        <dbReference type="ARBA" id="ARBA00023200"/>
    </source>
</evidence>
<keyword evidence="11" id="KW-1185">Reference proteome</keyword>
<sequence>MKPTLLLFGKSLCHVCELASDILAKLEPEYKVLRIDMLSFFSKESLALEILGMRMYTLATAMMEHFGQEYVLLLKYNPETQECGYVPFKPYVVVGKIDAERIDFEALRSDIDSAPYNEWPPSKK</sequence>
<evidence type="ECO:0000313" key="11">
    <source>
        <dbReference type="Proteomes" id="UP000144311"/>
    </source>
</evidence>
<keyword evidence="8 9" id="KW-0676">Redox-active center</keyword>
<keyword evidence="5 9" id="KW-0249">Electron transport</keyword>
<dbReference type="SUPFAM" id="SSF52833">
    <property type="entry name" value="Thioredoxin-like"/>
    <property type="match status" value="1"/>
</dbReference>
<evidence type="ECO:0000256" key="4">
    <source>
        <dbReference type="ARBA" id="ARBA00022448"/>
    </source>
</evidence>
<dbReference type="Gene3D" id="3.40.30.10">
    <property type="entry name" value="Glutaredoxin"/>
    <property type="match status" value="1"/>
</dbReference>
<reference evidence="10 11" key="1">
    <citation type="submission" date="2011-10" db="EMBL/GenBank/DDBJ databases">
        <authorList>
            <person name="Darby A."/>
        </authorList>
    </citation>
    <scope>NUCLEOTIDE SEQUENCE [LARGE SCALE GENOMIC DNA]</scope>
    <source>
        <strain evidence="10">Red squirrel UK</strain>
    </source>
</reference>
<keyword evidence="4 9" id="KW-0813">Transport</keyword>
<dbReference type="EMBL" id="HE601899">
    <property type="protein sequence ID" value="CCD83230.1"/>
    <property type="molecule type" value="Genomic_DNA"/>
</dbReference>
<evidence type="ECO:0000256" key="9">
    <source>
        <dbReference type="RuleBase" id="RU363082"/>
    </source>
</evidence>
<evidence type="ECO:0000256" key="3">
    <source>
        <dbReference type="ARBA" id="ARBA00013663"/>
    </source>
</evidence>
<comment type="function">
    <text evidence="9">Glutaredoxin necessary for virion morphogenesis and virus replication.</text>
</comment>
<evidence type="ECO:0000256" key="2">
    <source>
        <dbReference type="ARBA" id="ARBA00011738"/>
    </source>
</evidence>
<dbReference type="Pfam" id="PF05768">
    <property type="entry name" value="Glrx-like"/>
    <property type="match status" value="1"/>
</dbReference>
<comment type="subunit">
    <text evidence="2">Homodimer.</text>
</comment>
<dbReference type="GeneID" id="18158391"/>